<dbReference type="OrthoDB" id="4964748at2"/>
<keyword evidence="3" id="KW-1185">Reference proteome</keyword>
<proteinExistence type="predicted"/>
<dbReference type="Proteomes" id="UP000217889">
    <property type="component" value="Chromosome"/>
</dbReference>
<keyword evidence="1" id="KW-1133">Transmembrane helix</keyword>
<gene>
    <name evidence="2" type="ORF">CFK41_07185</name>
</gene>
<feature type="transmembrane region" description="Helical" evidence="1">
    <location>
        <begin position="160"/>
        <end position="183"/>
    </location>
</feature>
<keyword evidence="1" id="KW-0812">Transmembrane</keyword>
<evidence type="ECO:0000313" key="2">
    <source>
        <dbReference type="EMBL" id="ATG54570.1"/>
    </source>
</evidence>
<dbReference type="KEGG" id="bgg:CFK41_07185"/>
<keyword evidence="1" id="KW-0472">Membrane</keyword>
<accession>A0A291GWI4</accession>
<reference evidence="2 3" key="1">
    <citation type="journal article" date="2014" name="Int. J. Syst. Evol. Microbiol.">
        <title>Brachybacterium ginsengisoli sp. nov., isolated from soil of a ginseng field.</title>
        <authorList>
            <person name="Hoang V.A."/>
            <person name="Kim Y.J."/>
            <person name="Nguyen N.L."/>
            <person name="Yang D.C."/>
        </authorList>
    </citation>
    <scope>NUCLEOTIDE SEQUENCE [LARGE SCALE GENOMIC DNA]</scope>
    <source>
        <strain evidence="2 3">DCY80</strain>
    </source>
</reference>
<protein>
    <recommendedName>
        <fullName evidence="4">HTTM domain-containing protein</fullName>
    </recommendedName>
</protein>
<evidence type="ECO:0008006" key="4">
    <source>
        <dbReference type="Google" id="ProtNLM"/>
    </source>
</evidence>
<dbReference type="RefSeq" id="WP_096799037.1">
    <property type="nucleotide sequence ID" value="NZ_CP023564.1"/>
</dbReference>
<feature type="transmembrane region" description="Helical" evidence="1">
    <location>
        <begin position="271"/>
        <end position="291"/>
    </location>
</feature>
<dbReference type="EMBL" id="CP023564">
    <property type="protein sequence ID" value="ATG54570.1"/>
    <property type="molecule type" value="Genomic_DNA"/>
</dbReference>
<sequence>MSMLRELASAARRHLAPRASATTPALLRIAVGGYHLWHVGSRRKLYRGVHRTDPASFDPVGPARVLRRPLPPRIADALLDASLVTGALFTAGIAHRVTGPVHSALQTWNFSYRNSWSMVFHHENTLVLHTMVLGVAPAADALSFDALVRDGAACPPRRSWMYGATPTVMNAAVTITYLLAGIAKFTGGAGTSWADGANMRGQVAFDALRKEMLGEESSPLGRALYPHQGLFTVMAAVSLVLELGAPLALADRRLGRLFALGAFCMHWGIKVIMRITFPYNLSGVLYLPFLLMPPPDPRA</sequence>
<organism evidence="2 3">
    <name type="scientific">Brachybacterium ginsengisoli</name>
    <dbReference type="NCBI Taxonomy" id="1331682"/>
    <lineage>
        <taxon>Bacteria</taxon>
        <taxon>Bacillati</taxon>
        <taxon>Actinomycetota</taxon>
        <taxon>Actinomycetes</taxon>
        <taxon>Micrococcales</taxon>
        <taxon>Dermabacteraceae</taxon>
        <taxon>Brachybacterium</taxon>
    </lineage>
</organism>
<evidence type="ECO:0000256" key="1">
    <source>
        <dbReference type="SAM" id="Phobius"/>
    </source>
</evidence>
<dbReference type="AlphaFoldDB" id="A0A291GWI4"/>
<feature type="transmembrane region" description="Helical" evidence="1">
    <location>
        <begin position="229"/>
        <end position="250"/>
    </location>
</feature>
<evidence type="ECO:0000313" key="3">
    <source>
        <dbReference type="Proteomes" id="UP000217889"/>
    </source>
</evidence>
<name>A0A291GWI4_9MICO</name>